<dbReference type="Pfam" id="PF05598">
    <property type="entry name" value="DUF772"/>
    <property type="match status" value="1"/>
</dbReference>
<evidence type="ECO:0000313" key="4">
    <source>
        <dbReference type="EMBL" id="MBK9981061.1"/>
    </source>
</evidence>
<evidence type="ECO:0000259" key="3">
    <source>
        <dbReference type="Pfam" id="PF13751"/>
    </source>
</evidence>
<protein>
    <submittedName>
        <fullName evidence="4">IS1182 family transposase</fullName>
    </submittedName>
</protein>
<dbReference type="InterPro" id="IPR047629">
    <property type="entry name" value="IS1182_transpos"/>
</dbReference>
<dbReference type="InterPro" id="IPR008490">
    <property type="entry name" value="Transposase_InsH_N"/>
</dbReference>
<evidence type="ECO:0000256" key="1">
    <source>
        <dbReference type="SAM" id="Coils"/>
    </source>
</evidence>
<dbReference type="Proteomes" id="UP000808337">
    <property type="component" value="Unassembled WGS sequence"/>
</dbReference>
<accession>A0A9D7SRP9</accession>
<reference evidence="4 5" key="1">
    <citation type="submission" date="2020-10" db="EMBL/GenBank/DDBJ databases">
        <title>Connecting structure to function with the recovery of over 1000 high-quality activated sludge metagenome-assembled genomes encoding full-length rRNA genes using long-read sequencing.</title>
        <authorList>
            <person name="Singleton C.M."/>
            <person name="Petriglieri F."/>
            <person name="Kristensen J.M."/>
            <person name="Kirkegaard R.H."/>
            <person name="Michaelsen T.Y."/>
            <person name="Andersen M.H."/>
            <person name="Karst S.M."/>
            <person name="Dueholm M.S."/>
            <person name="Nielsen P.H."/>
            <person name="Albertsen M."/>
        </authorList>
    </citation>
    <scope>NUCLEOTIDE SEQUENCE [LARGE SCALE GENOMIC DNA]</scope>
    <source>
        <strain evidence="4">Ribe_18-Q3-R11-54_MAXAC.273</strain>
    </source>
</reference>
<dbReference type="PANTHER" id="PTHR33408:SF2">
    <property type="entry name" value="TRANSPOSASE DDE DOMAIN-CONTAINING PROTEIN"/>
    <property type="match status" value="1"/>
</dbReference>
<evidence type="ECO:0000259" key="2">
    <source>
        <dbReference type="Pfam" id="PF05598"/>
    </source>
</evidence>
<dbReference type="AlphaFoldDB" id="A0A9D7SRP9"/>
<sequence length="506" mass="59243">MKYIEGFNRSQTLLFPQCIDEIIPEDSEVRIIDAFVDSLPLEELGFMNHKPLEEGRPMYHPRDLFKLYIYGYLNRIRTSRLLERECERNVELMWLLKGLQPCFRTIAGFRSENPEIFRNTFRYFVAGLNKGSFLGKKVVAIDGSKFRAVNSKKNNYNQKKIKKSLSYIDERISHYIQQLDEEDLKETEREKAEQKLTHHRKQKRKYKRLEKELRESGEEQISTTDPDARSILVHGQVVEVAFNVQTVVDDKHNLVIEYEATNTNDRKALLPMSIKAKEACQVDAITVLADKGYHNGEQIASCIQEHITTYVAVPDPPRNSEIPTPEYYGEKFSYNKKKDTYTCPQGHEMKTNGSIYKRKYGESITQVKHYKTAKCKSCPALRYCTSSPTGRVIERSEHAESMEANTKRVKKHPEIYAARQEIIEHIFGTIKRQWGYDHILLKGLRKNDGEFGLIYLIYNFRRIMNILGVEEMKKWIRRLIFSILRLLHPIRNENQNLTNIFSAVRT</sequence>
<dbReference type="InterPro" id="IPR025668">
    <property type="entry name" value="Tnp_DDE_dom"/>
</dbReference>
<gene>
    <name evidence="4" type="ORF">IPP15_01320</name>
</gene>
<dbReference type="NCBIfam" id="NF033551">
    <property type="entry name" value="transpos_IS1182"/>
    <property type="match status" value="1"/>
</dbReference>
<dbReference type="PANTHER" id="PTHR33408">
    <property type="entry name" value="TRANSPOSASE"/>
    <property type="match status" value="1"/>
</dbReference>
<organism evidence="4 5">
    <name type="scientific">Candidatus Opimibacter skivensis</name>
    <dbReference type="NCBI Taxonomy" id="2982028"/>
    <lineage>
        <taxon>Bacteria</taxon>
        <taxon>Pseudomonadati</taxon>
        <taxon>Bacteroidota</taxon>
        <taxon>Saprospiria</taxon>
        <taxon>Saprospirales</taxon>
        <taxon>Saprospiraceae</taxon>
        <taxon>Candidatus Opimibacter</taxon>
    </lineage>
</organism>
<keyword evidence="1" id="KW-0175">Coiled coil</keyword>
<dbReference type="EMBL" id="JADKGY010000001">
    <property type="protein sequence ID" value="MBK9981061.1"/>
    <property type="molecule type" value="Genomic_DNA"/>
</dbReference>
<feature type="domain" description="Transposase InsH N-terminal" evidence="2">
    <location>
        <begin position="18"/>
        <end position="111"/>
    </location>
</feature>
<feature type="domain" description="Transposase DDE" evidence="3">
    <location>
        <begin position="342"/>
        <end position="463"/>
    </location>
</feature>
<proteinExistence type="predicted"/>
<evidence type="ECO:0000313" key="5">
    <source>
        <dbReference type="Proteomes" id="UP000808337"/>
    </source>
</evidence>
<feature type="coiled-coil region" evidence="1">
    <location>
        <begin position="184"/>
        <end position="219"/>
    </location>
</feature>
<dbReference type="Pfam" id="PF13751">
    <property type="entry name" value="DDE_Tnp_1_6"/>
    <property type="match status" value="1"/>
</dbReference>
<comment type="caution">
    <text evidence="4">The sequence shown here is derived from an EMBL/GenBank/DDBJ whole genome shotgun (WGS) entry which is preliminary data.</text>
</comment>
<name>A0A9D7SRP9_9BACT</name>